<gene>
    <name evidence="2" type="ORF">H6G05_08260</name>
</gene>
<proteinExistence type="predicted"/>
<sequence>MSQEPEQKLPNSELELDETDLVPRRRFLSLGGAGLLAIGFGSLAEGLVGSLSEPLNQRVESLIFQPQQPVPEFPISAIEPDKLIINSFRGTPVINPLAYRLTIDGEVNNPLSLSMGDLQKIPFTSMVIRHVCVEGWAAIVQWGGVQLRDLIAIAKPSDQVKYVYFYSADGYYESWDIDSVMHPQTLMAYQKNGQPLTSAYGAPLRLASPVKLGYKLSKWVTRIQLTSSLSNKRGYWEDLGYEWYAGL</sequence>
<evidence type="ECO:0000313" key="2">
    <source>
        <dbReference type="EMBL" id="MBD2316839.1"/>
    </source>
</evidence>
<organism evidence="2 3">
    <name type="scientific">Phormidium tenue FACHB-1050</name>
    <dbReference type="NCBI Taxonomy" id="2692857"/>
    <lineage>
        <taxon>Bacteria</taxon>
        <taxon>Bacillati</taxon>
        <taxon>Cyanobacteriota</taxon>
        <taxon>Cyanophyceae</taxon>
        <taxon>Oscillatoriophycideae</taxon>
        <taxon>Oscillatoriales</taxon>
        <taxon>Oscillatoriaceae</taxon>
        <taxon>Phormidium</taxon>
    </lineage>
</organism>
<keyword evidence="3" id="KW-1185">Reference proteome</keyword>
<dbReference type="PANTHER" id="PTHR43032">
    <property type="entry name" value="PROTEIN-METHIONINE-SULFOXIDE REDUCTASE"/>
    <property type="match status" value="1"/>
</dbReference>
<dbReference type="InterPro" id="IPR000572">
    <property type="entry name" value="OxRdtase_Mopterin-bd_dom"/>
</dbReference>
<dbReference type="PANTHER" id="PTHR43032:SF2">
    <property type="entry name" value="BLL0505 PROTEIN"/>
    <property type="match status" value="1"/>
</dbReference>
<dbReference type="InterPro" id="IPR036374">
    <property type="entry name" value="OxRdtase_Mopterin-bd_sf"/>
</dbReference>
<comment type="caution">
    <text evidence="2">The sequence shown here is derived from an EMBL/GenBank/DDBJ whole genome shotgun (WGS) entry which is preliminary data.</text>
</comment>
<protein>
    <submittedName>
        <fullName evidence="2">Molybdopterin-dependent oxidoreductase</fullName>
    </submittedName>
</protein>
<dbReference type="Gene3D" id="3.90.420.10">
    <property type="entry name" value="Oxidoreductase, molybdopterin-binding domain"/>
    <property type="match status" value="1"/>
</dbReference>
<evidence type="ECO:0000313" key="3">
    <source>
        <dbReference type="Proteomes" id="UP000618445"/>
    </source>
</evidence>
<name>A0ABR8C835_9CYAN</name>
<dbReference type="Proteomes" id="UP000618445">
    <property type="component" value="Unassembled WGS sequence"/>
</dbReference>
<dbReference type="SUPFAM" id="SSF56524">
    <property type="entry name" value="Oxidoreductase molybdopterin-binding domain"/>
    <property type="match status" value="1"/>
</dbReference>
<feature type="domain" description="Oxidoreductase molybdopterin-binding" evidence="1">
    <location>
        <begin position="91"/>
        <end position="229"/>
    </location>
</feature>
<dbReference type="Pfam" id="PF00174">
    <property type="entry name" value="Oxidored_molyb"/>
    <property type="match status" value="1"/>
</dbReference>
<dbReference type="RefSeq" id="WP_190577714.1">
    <property type="nucleotide sequence ID" value="NZ_CAWPQU010000089.1"/>
</dbReference>
<reference evidence="2 3" key="1">
    <citation type="journal article" date="2020" name="ISME J.">
        <title>Comparative genomics reveals insights into cyanobacterial evolution and habitat adaptation.</title>
        <authorList>
            <person name="Chen M.Y."/>
            <person name="Teng W.K."/>
            <person name="Zhao L."/>
            <person name="Hu C.X."/>
            <person name="Zhou Y.K."/>
            <person name="Han B.P."/>
            <person name="Song L.R."/>
            <person name="Shu W.S."/>
        </authorList>
    </citation>
    <scope>NUCLEOTIDE SEQUENCE [LARGE SCALE GENOMIC DNA]</scope>
    <source>
        <strain evidence="2 3">FACHB-1050</strain>
    </source>
</reference>
<accession>A0ABR8C835</accession>
<evidence type="ECO:0000259" key="1">
    <source>
        <dbReference type="Pfam" id="PF00174"/>
    </source>
</evidence>
<dbReference type="EMBL" id="JACJQY010000009">
    <property type="protein sequence ID" value="MBD2316839.1"/>
    <property type="molecule type" value="Genomic_DNA"/>
</dbReference>